<sequence>MGLSDLTHELVDKAGQKLGRQNDQRQNLENETIGESALPDRFGSDNPAYGAGYSHNVSSRDGYKGYDHTNSYGGGGRENYTDDDVRGGNQGGPQGATFGDSEEIQNSYRKDRSGGLSEGQGGIPGDFGARGGVRSRGIDDPDSVSSGGYGTNNQGDSYSRGNQSGFDNEAYDYSGQY</sequence>
<comment type="caution">
    <text evidence="2">The sequence shown here is derived from an EMBL/GenBank/DDBJ whole genome shotgun (WGS) entry which is preliminary data.</text>
</comment>
<gene>
    <name evidence="2" type="ORF">O181_027510</name>
</gene>
<accession>A0A9Q3H3A4</accession>
<dbReference type="Proteomes" id="UP000765509">
    <property type="component" value="Unassembled WGS sequence"/>
</dbReference>
<dbReference type="EMBL" id="AVOT02009289">
    <property type="protein sequence ID" value="MBW0487795.1"/>
    <property type="molecule type" value="Genomic_DNA"/>
</dbReference>
<dbReference type="AlphaFoldDB" id="A0A9Q3H3A4"/>
<evidence type="ECO:0000313" key="3">
    <source>
        <dbReference type="Proteomes" id="UP000765509"/>
    </source>
</evidence>
<dbReference type="OrthoDB" id="2507166at2759"/>
<evidence type="ECO:0000256" key="1">
    <source>
        <dbReference type="SAM" id="MobiDB-lite"/>
    </source>
</evidence>
<feature type="compositionally biased region" description="Gly residues" evidence="1">
    <location>
        <begin position="116"/>
        <end position="131"/>
    </location>
</feature>
<protein>
    <submittedName>
        <fullName evidence="2">Uncharacterized protein</fullName>
    </submittedName>
</protein>
<proteinExistence type="predicted"/>
<reference evidence="2" key="1">
    <citation type="submission" date="2021-03" db="EMBL/GenBank/DDBJ databases">
        <title>Draft genome sequence of rust myrtle Austropuccinia psidii MF-1, a brazilian biotype.</title>
        <authorList>
            <person name="Quecine M.C."/>
            <person name="Pachon D.M.R."/>
            <person name="Bonatelli M.L."/>
            <person name="Correr F.H."/>
            <person name="Franceschini L.M."/>
            <person name="Leite T.F."/>
            <person name="Margarido G.R.A."/>
            <person name="Almeida C.A."/>
            <person name="Ferrarezi J.A."/>
            <person name="Labate C.A."/>
        </authorList>
    </citation>
    <scope>NUCLEOTIDE SEQUENCE</scope>
    <source>
        <strain evidence="2">MF-1</strain>
    </source>
</reference>
<name>A0A9Q3H3A4_9BASI</name>
<feature type="compositionally biased region" description="Basic and acidic residues" evidence="1">
    <location>
        <begin position="1"/>
        <end position="28"/>
    </location>
</feature>
<feature type="compositionally biased region" description="Polar residues" evidence="1">
    <location>
        <begin position="143"/>
        <end position="166"/>
    </location>
</feature>
<organism evidence="2 3">
    <name type="scientific">Austropuccinia psidii MF-1</name>
    <dbReference type="NCBI Taxonomy" id="1389203"/>
    <lineage>
        <taxon>Eukaryota</taxon>
        <taxon>Fungi</taxon>
        <taxon>Dikarya</taxon>
        <taxon>Basidiomycota</taxon>
        <taxon>Pucciniomycotina</taxon>
        <taxon>Pucciniomycetes</taxon>
        <taxon>Pucciniales</taxon>
        <taxon>Sphaerophragmiaceae</taxon>
        <taxon>Austropuccinia</taxon>
    </lineage>
</organism>
<keyword evidence="3" id="KW-1185">Reference proteome</keyword>
<feature type="region of interest" description="Disordered" evidence="1">
    <location>
        <begin position="1"/>
        <end position="177"/>
    </location>
</feature>
<evidence type="ECO:0000313" key="2">
    <source>
        <dbReference type="EMBL" id="MBW0487795.1"/>
    </source>
</evidence>